<evidence type="ECO:0000313" key="6">
    <source>
        <dbReference type="Proteomes" id="UP001431313"/>
    </source>
</evidence>
<comment type="cofactor">
    <cofactor evidence="1">
        <name>FAD</name>
        <dbReference type="ChEBI" id="CHEBI:57692"/>
    </cofactor>
</comment>
<evidence type="ECO:0000259" key="4">
    <source>
        <dbReference type="Pfam" id="PF01494"/>
    </source>
</evidence>
<protein>
    <submittedName>
        <fullName evidence="5">FAD-dependent monooxygenase</fullName>
    </submittedName>
</protein>
<dbReference type="InterPro" id="IPR002938">
    <property type="entry name" value="FAD-bd"/>
</dbReference>
<keyword evidence="3" id="KW-0274">FAD</keyword>
<dbReference type="PANTHER" id="PTHR43004:SF19">
    <property type="entry name" value="BINDING MONOOXYGENASE, PUTATIVE (JCVI)-RELATED"/>
    <property type="match status" value="1"/>
</dbReference>
<dbReference type="Pfam" id="PF01494">
    <property type="entry name" value="FAD_binding_3"/>
    <property type="match status" value="1"/>
</dbReference>
<dbReference type="Gene3D" id="3.50.50.60">
    <property type="entry name" value="FAD/NAD(P)-binding domain"/>
    <property type="match status" value="1"/>
</dbReference>
<name>A0ABT2CK65_9ACTN</name>
<gene>
    <name evidence="5" type="ORF">NX801_19490</name>
</gene>
<evidence type="ECO:0000313" key="5">
    <source>
        <dbReference type="EMBL" id="MCS0637808.1"/>
    </source>
</evidence>
<keyword evidence="5" id="KW-0503">Monooxygenase</keyword>
<keyword evidence="6" id="KW-1185">Reference proteome</keyword>
<dbReference type="InterPro" id="IPR050641">
    <property type="entry name" value="RIFMO-like"/>
</dbReference>
<comment type="caution">
    <text evidence="5">The sequence shown here is derived from an EMBL/GenBank/DDBJ whole genome shotgun (WGS) entry which is preliminary data.</text>
</comment>
<dbReference type="PANTHER" id="PTHR43004">
    <property type="entry name" value="TRK SYSTEM POTASSIUM UPTAKE PROTEIN"/>
    <property type="match status" value="1"/>
</dbReference>
<accession>A0ABT2CK65</accession>
<keyword evidence="2" id="KW-0285">Flavoprotein</keyword>
<feature type="domain" description="FAD-binding" evidence="4">
    <location>
        <begin position="17"/>
        <end position="358"/>
    </location>
</feature>
<dbReference type="Pfam" id="PF21274">
    <property type="entry name" value="Rng_hyd_C"/>
    <property type="match status" value="1"/>
</dbReference>
<dbReference type="Gene3D" id="3.40.30.120">
    <property type="match status" value="1"/>
</dbReference>
<reference evidence="5" key="1">
    <citation type="submission" date="2022-08" db="EMBL/GenBank/DDBJ databases">
        <authorList>
            <person name="Somphong A."/>
            <person name="Phongsopitanun W."/>
        </authorList>
    </citation>
    <scope>NUCLEOTIDE SEQUENCE</scope>
    <source>
        <strain evidence="5">LP05-1</strain>
    </source>
</reference>
<keyword evidence="5" id="KW-0560">Oxidoreductase</keyword>
<dbReference type="Gene3D" id="3.30.70.2450">
    <property type="match status" value="1"/>
</dbReference>
<proteinExistence type="predicted"/>
<dbReference type="InterPro" id="IPR036188">
    <property type="entry name" value="FAD/NAD-bd_sf"/>
</dbReference>
<evidence type="ECO:0000256" key="2">
    <source>
        <dbReference type="ARBA" id="ARBA00022630"/>
    </source>
</evidence>
<dbReference type="EMBL" id="JANUGQ010000016">
    <property type="protein sequence ID" value="MCS0637808.1"/>
    <property type="molecule type" value="Genomic_DNA"/>
</dbReference>
<dbReference type="Proteomes" id="UP001431313">
    <property type="component" value="Unassembled WGS sequence"/>
</dbReference>
<dbReference type="RefSeq" id="WP_258789055.1">
    <property type="nucleotide sequence ID" value="NZ_JANUGQ010000016.1"/>
</dbReference>
<sequence>MDARDARGATGAEDTVDTEVAVVGGGPVGSLLARELALQGVGVTVLEKLPEPTGISKAGTLHARTAQALDRRGLLEAVQPGRYAAPRDPGGPVRFHFASLFELDLSRVVEEGPVIVGSPQAYAEQVFAADAERLGARVRRDAELVGLAEEPDRVRLTLRAADGTESGLTARWVVGADGARSAVRKLSGIRFAGHEPTVAALMGEVRLLDPAGAPAGWQRTPRGWTLLWINPYGLSRVCTYDYRGPHRDRRSPAGVEELRDEVARIAGRPVPMDRPAWISRFSDASFLAERFRRGRVLLAGDAAHVHFPAGGQGVNLGLQDALNLGWKLAAELRGWAPPGLLDTYHDERHPVAAAVLHNVRAQVALMDPDPRTDALRELFTELMGFDQVNAYLSTMITGAGVAYPVGGRAADPLAGRMVPSRPVKTAEGLTGLAELLHPGRPLLLDLTGDGAFADAGRPWAGRVRVVRATAADEGWGTGALLVRPDGYALWSAHDDATDTGALRTALTRWLGRPAEG</sequence>
<evidence type="ECO:0000256" key="3">
    <source>
        <dbReference type="ARBA" id="ARBA00022827"/>
    </source>
</evidence>
<organism evidence="5 6">
    <name type="scientific">Streptomyces pyxinae</name>
    <dbReference type="NCBI Taxonomy" id="2970734"/>
    <lineage>
        <taxon>Bacteria</taxon>
        <taxon>Bacillati</taxon>
        <taxon>Actinomycetota</taxon>
        <taxon>Actinomycetes</taxon>
        <taxon>Kitasatosporales</taxon>
        <taxon>Streptomycetaceae</taxon>
        <taxon>Streptomyces</taxon>
    </lineage>
</organism>
<dbReference type="PRINTS" id="PR00420">
    <property type="entry name" value="RNGMNOXGNASE"/>
</dbReference>
<dbReference type="GO" id="GO:0004497">
    <property type="term" value="F:monooxygenase activity"/>
    <property type="evidence" value="ECO:0007669"/>
    <property type="project" value="UniProtKB-KW"/>
</dbReference>
<evidence type="ECO:0000256" key="1">
    <source>
        <dbReference type="ARBA" id="ARBA00001974"/>
    </source>
</evidence>
<dbReference type="SUPFAM" id="SSF51905">
    <property type="entry name" value="FAD/NAD(P)-binding domain"/>
    <property type="match status" value="1"/>
</dbReference>